<evidence type="ECO:0000313" key="2">
    <source>
        <dbReference type="Proteomes" id="UP000265663"/>
    </source>
</evidence>
<dbReference type="AlphaFoldDB" id="A0A3M7M778"/>
<reference evidence="1 2" key="1">
    <citation type="journal article" date="2014" name="PLoS ONE">
        <title>De novo Genome Assembly of the Fungal Plant Pathogen Pyrenophora semeniperda.</title>
        <authorList>
            <person name="Soliai M.M."/>
            <person name="Meyer S.E."/>
            <person name="Udall J.A."/>
            <person name="Elzinga D.E."/>
            <person name="Hermansen R.A."/>
            <person name="Bodily P.M."/>
            <person name="Hart A.A."/>
            <person name="Coleman C.E."/>
        </authorList>
    </citation>
    <scope>NUCLEOTIDE SEQUENCE [LARGE SCALE GENOMIC DNA]</scope>
    <source>
        <strain evidence="1 2">CCB06</strain>
        <tissue evidence="1">Mycelium</tissue>
    </source>
</reference>
<protein>
    <submittedName>
        <fullName evidence="1">Uncharacterized protein</fullName>
    </submittedName>
</protein>
<proteinExistence type="predicted"/>
<sequence length="104" mass="11804">MVSYTCGHVQVYLQGCPESLRLCHLWTTQVDVPKILHHRSTQTPSTAAVYHMARIGRQESETVWHARDPEPRPHTHCYCNLAGPVYRMAIEKHATISCLSKAHA</sequence>
<name>A0A3M7M778_9PLEO</name>
<gene>
    <name evidence="1" type="ORF">GMOD_00000449</name>
</gene>
<evidence type="ECO:0000313" key="1">
    <source>
        <dbReference type="EMBL" id="RMZ70366.1"/>
    </source>
</evidence>
<accession>A0A3M7M778</accession>
<organism evidence="1 2">
    <name type="scientific">Pyrenophora seminiperda CCB06</name>
    <dbReference type="NCBI Taxonomy" id="1302712"/>
    <lineage>
        <taxon>Eukaryota</taxon>
        <taxon>Fungi</taxon>
        <taxon>Dikarya</taxon>
        <taxon>Ascomycota</taxon>
        <taxon>Pezizomycotina</taxon>
        <taxon>Dothideomycetes</taxon>
        <taxon>Pleosporomycetidae</taxon>
        <taxon>Pleosporales</taxon>
        <taxon>Pleosporineae</taxon>
        <taxon>Pleosporaceae</taxon>
        <taxon>Pyrenophora</taxon>
    </lineage>
</organism>
<dbReference type="EMBL" id="KE747824">
    <property type="protein sequence ID" value="RMZ70366.1"/>
    <property type="molecule type" value="Genomic_DNA"/>
</dbReference>
<keyword evidence="2" id="KW-1185">Reference proteome</keyword>
<dbReference type="Proteomes" id="UP000265663">
    <property type="component" value="Unassembled WGS sequence"/>
</dbReference>